<name>A0A2K2APP7_POPTR</name>
<keyword evidence="2" id="KW-0560">Oxidoreductase</keyword>
<protein>
    <recommendedName>
        <fullName evidence="3">Fatty acid desaturase domain-containing protein</fullName>
    </recommendedName>
</protein>
<keyword evidence="5" id="KW-1185">Reference proteome</keyword>
<accession>A0A2K2APP7</accession>
<dbReference type="Pfam" id="PF00487">
    <property type="entry name" value="FA_desaturase"/>
    <property type="match status" value="1"/>
</dbReference>
<dbReference type="InParanoid" id="A0A2K2APP7"/>
<feature type="domain" description="Fatty acid desaturase" evidence="3">
    <location>
        <begin position="40"/>
        <end position="123"/>
    </location>
</feature>
<dbReference type="Proteomes" id="UP000006729">
    <property type="component" value="Chromosome 4"/>
</dbReference>
<organism evidence="4 5">
    <name type="scientific">Populus trichocarpa</name>
    <name type="common">Western balsam poplar</name>
    <name type="synonym">Populus balsamifera subsp. trichocarpa</name>
    <dbReference type="NCBI Taxonomy" id="3694"/>
    <lineage>
        <taxon>Eukaryota</taxon>
        <taxon>Viridiplantae</taxon>
        <taxon>Streptophyta</taxon>
        <taxon>Embryophyta</taxon>
        <taxon>Tracheophyta</taxon>
        <taxon>Spermatophyta</taxon>
        <taxon>Magnoliopsida</taxon>
        <taxon>eudicotyledons</taxon>
        <taxon>Gunneridae</taxon>
        <taxon>Pentapetalae</taxon>
        <taxon>rosids</taxon>
        <taxon>fabids</taxon>
        <taxon>Malpighiales</taxon>
        <taxon>Salicaceae</taxon>
        <taxon>Saliceae</taxon>
        <taxon>Populus</taxon>
    </lineage>
</organism>
<dbReference type="STRING" id="3694.A0A2K2APP7"/>
<evidence type="ECO:0000313" key="4">
    <source>
        <dbReference type="EMBL" id="PNT39503.1"/>
    </source>
</evidence>
<dbReference type="PANTHER" id="PTHR12879">
    <property type="entry name" value="SPHINGOLIPID DELTA 4 DESATURASE/C-4 HYDROXYLASE PROTEIN DES2"/>
    <property type="match status" value="1"/>
</dbReference>
<evidence type="ECO:0000256" key="2">
    <source>
        <dbReference type="ARBA" id="ARBA00023002"/>
    </source>
</evidence>
<proteinExistence type="predicted"/>
<evidence type="ECO:0000259" key="3">
    <source>
        <dbReference type="Pfam" id="PF00487"/>
    </source>
</evidence>
<dbReference type="PANTHER" id="PTHR12879:SF8">
    <property type="entry name" value="SPHINGOLIPID DELTA(4)-DESATURASE DES1"/>
    <property type="match status" value="1"/>
</dbReference>
<evidence type="ECO:0000256" key="1">
    <source>
        <dbReference type="ARBA" id="ARBA00004370"/>
    </source>
</evidence>
<sequence length="165" mass="19451">MSVTFQKYHLEHHRCQGVDGIDMDIPSHTETYLVTNVVSKSIWVMLQLFFYALQPLFLKPKPPEHHVFNPNQETYSSYGPLNFLTWHVGYHNEHHDFPRIPGNKLHKVKEIAPEYHEGLESYNSFDDLFFDFIYGELNILPIGIECVWMLGVDNIEFKQHLLCFV</sequence>
<evidence type="ECO:0000313" key="5">
    <source>
        <dbReference type="Proteomes" id="UP000006729"/>
    </source>
</evidence>
<dbReference type="GO" id="GO:0016020">
    <property type="term" value="C:membrane"/>
    <property type="evidence" value="ECO:0007669"/>
    <property type="project" value="UniProtKB-SubCell"/>
</dbReference>
<gene>
    <name evidence="4" type="ORF">POPTR_004G041400</name>
</gene>
<dbReference type="AlphaFoldDB" id="A0A2K2APP7"/>
<dbReference type="InterPro" id="IPR005804">
    <property type="entry name" value="FA_desaturase_dom"/>
</dbReference>
<dbReference type="EMBL" id="CM009293">
    <property type="protein sequence ID" value="PNT39503.1"/>
    <property type="molecule type" value="Genomic_DNA"/>
</dbReference>
<dbReference type="GO" id="GO:0016491">
    <property type="term" value="F:oxidoreductase activity"/>
    <property type="evidence" value="ECO:0007669"/>
    <property type="project" value="UniProtKB-KW"/>
</dbReference>
<comment type="subcellular location">
    <subcellularLocation>
        <location evidence="1">Membrane</location>
    </subcellularLocation>
</comment>
<reference evidence="4 5" key="1">
    <citation type="journal article" date="2006" name="Science">
        <title>The genome of black cottonwood, Populus trichocarpa (Torr. &amp; Gray).</title>
        <authorList>
            <person name="Tuskan G.A."/>
            <person name="Difazio S."/>
            <person name="Jansson S."/>
            <person name="Bohlmann J."/>
            <person name="Grigoriev I."/>
            <person name="Hellsten U."/>
            <person name="Putnam N."/>
            <person name="Ralph S."/>
            <person name="Rombauts S."/>
            <person name="Salamov A."/>
            <person name="Schein J."/>
            <person name="Sterck L."/>
            <person name="Aerts A."/>
            <person name="Bhalerao R.R."/>
            <person name="Bhalerao R.P."/>
            <person name="Blaudez D."/>
            <person name="Boerjan W."/>
            <person name="Brun A."/>
            <person name="Brunner A."/>
            <person name="Busov V."/>
            <person name="Campbell M."/>
            <person name="Carlson J."/>
            <person name="Chalot M."/>
            <person name="Chapman J."/>
            <person name="Chen G.L."/>
            <person name="Cooper D."/>
            <person name="Coutinho P.M."/>
            <person name="Couturier J."/>
            <person name="Covert S."/>
            <person name="Cronk Q."/>
            <person name="Cunningham R."/>
            <person name="Davis J."/>
            <person name="Degroeve S."/>
            <person name="Dejardin A."/>
            <person name="Depamphilis C."/>
            <person name="Detter J."/>
            <person name="Dirks B."/>
            <person name="Dubchak I."/>
            <person name="Duplessis S."/>
            <person name="Ehlting J."/>
            <person name="Ellis B."/>
            <person name="Gendler K."/>
            <person name="Goodstein D."/>
            <person name="Gribskov M."/>
            <person name="Grimwood J."/>
            <person name="Groover A."/>
            <person name="Gunter L."/>
            <person name="Hamberger B."/>
            <person name="Heinze B."/>
            <person name="Helariutta Y."/>
            <person name="Henrissat B."/>
            <person name="Holligan D."/>
            <person name="Holt R."/>
            <person name="Huang W."/>
            <person name="Islam-Faridi N."/>
            <person name="Jones S."/>
            <person name="Jones-Rhoades M."/>
            <person name="Jorgensen R."/>
            <person name="Joshi C."/>
            <person name="Kangasjarvi J."/>
            <person name="Karlsson J."/>
            <person name="Kelleher C."/>
            <person name="Kirkpatrick R."/>
            <person name="Kirst M."/>
            <person name="Kohler A."/>
            <person name="Kalluri U."/>
            <person name="Larimer F."/>
            <person name="Leebens-Mack J."/>
            <person name="Leple J.C."/>
            <person name="Locascio P."/>
            <person name="Lou Y."/>
            <person name="Lucas S."/>
            <person name="Martin F."/>
            <person name="Montanini B."/>
            <person name="Napoli C."/>
            <person name="Nelson D.R."/>
            <person name="Nelson C."/>
            <person name="Nieminen K."/>
            <person name="Nilsson O."/>
            <person name="Pereda V."/>
            <person name="Peter G."/>
            <person name="Philippe R."/>
            <person name="Pilate G."/>
            <person name="Poliakov A."/>
            <person name="Razumovskaya J."/>
            <person name="Richardson P."/>
            <person name="Rinaldi C."/>
            <person name="Ritland K."/>
            <person name="Rouze P."/>
            <person name="Ryaboy D."/>
            <person name="Schmutz J."/>
            <person name="Schrader J."/>
            <person name="Segerman B."/>
            <person name="Shin H."/>
            <person name="Siddiqui A."/>
            <person name="Sterky F."/>
            <person name="Terry A."/>
            <person name="Tsai C.J."/>
            <person name="Uberbacher E."/>
            <person name="Unneberg P."/>
            <person name="Vahala J."/>
            <person name="Wall K."/>
            <person name="Wessler S."/>
            <person name="Yang G."/>
            <person name="Yin T."/>
            <person name="Douglas C."/>
            <person name="Marra M."/>
            <person name="Sandberg G."/>
            <person name="Van de Peer Y."/>
            <person name="Rokhsar D."/>
        </authorList>
    </citation>
    <scope>NUCLEOTIDE SEQUENCE [LARGE SCALE GENOMIC DNA]</scope>
    <source>
        <strain evidence="5">cv. Nisqually</strain>
    </source>
</reference>
<dbReference type="GO" id="GO:0006629">
    <property type="term" value="P:lipid metabolic process"/>
    <property type="evidence" value="ECO:0007669"/>
    <property type="project" value="InterPro"/>
</dbReference>